<dbReference type="Gene3D" id="1.25.40.280">
    <property type="entry name" value="alix/aip1 like domains"/>
    <property type="match status" value="1"/>
</dbReference>
<sequence>MVYPFTLPTTSHLSLQSSLTSPTHPSLPQAASTARHALRVALKTHKQLPHGPQQDAHLPTVLTALTDYLPYLQALSAGLTDKPFETTSGTREMISVLPRADLTPEWRPTISSPAAATAPNRARARGHTLDFEIAFVLTTLGYVLSRLAHSGVTRTLYAASTPTAEQRTAAVQSATRSLLQASAVHTLLASRPPPPSTTPPPPPPDTNPTTQTALAALALSEATLLAVLKDDSYIAACIQARNPHDRDWMVRAPEIPKVRAHLFARLCLRAAEYADQAAAGLGSVGAHAKAKAGVDDRLVRYVRVLARVARARACRFFGVDAELAGRIGEGIAWLRAARGALGVQAGTSTASSKKDRAEKGGASGLDRLKQGWMERREERRLEKGAGGGGSREKGGGLGPGDYAGREEEGRVIEMLETKWVRMNDTINTQLIPPSTDLLNSLPSGRDIHSPPGAYKLPSLDDEQLAQMRAPPDDTGSISGASDEEEGDEGLEQTQVPTPGAYPERTDSAYY</sequence>
<evidence type="ECO:0000313" key="5">
    <source>
        <dbReference type="EMBL" id="PLN76007.1"/>
    </source>
</evidence>
<dbReference type="InterPro" id="IPR004328">
    <property type="entry name" value="BRO1_dom"/>
</dbReference>
<dbReference type="GO" id="GO:0071467">
    <property type="term" value="P:cellular response to pH"/>
    <property type="evidence" value="ECO:0007669"/>
    <property type="project" value="InterPro"/>
</dbReference>
<organism evidence="5 6">
    <name type="scientific">Aspergillus taichungensis</name>
    <dbReference type="NCBI Taxonomy" id="482145"/>
    <lineage>
        <taxon>Eukaryota</taxon>
        <taxon>Fungi</taxon>
        <taxon>Dikarya</taxon>
        <taxon>Ascomycota</taxon>
        <taxon>Pezizomycotina</taxon>
        <taxon>Eurotiomycetes</taxon>
        <taxon>Eurotiomycetidae</taxon>
        <taxon>Eurotiales</taxon>
        <taxon>Aspergillaceae</taxon>
        <taxon>Aspergillus</taxon>
        <taxon>Aspergillus subgen. Circumdati</taxon>
    </lineage>
</organism>
<dbReference type="GO" id="GO:0005886">
    <property type="term" value="C:plasma membrane"/>
    <property type="evidence" value="ECO:0007669"/>
    <property type="project" value="TreeGrafter"/>
</dbReference>
<feature type="compositionally biased region" description="Gly residues" evidence="3">
    <location>
        <begin position="384"/>
        <end position="401"/>
    </location>
</feature>
<feature type="region of interest" description="Disordered" evidence="3">
    <location>
        <begin position="344"/>
        <end position="407"/>
    </location>
</feature>
<evidence type="ECO:0000256" key="3">
    <source>
        <dbReference type="SAM" id="MobiDB-lite"/>
    </source>
</evidence>
<feature type="region of interest" description="Disordered" evidence="3">
    <location>
        <begin position="1"/>
        <end position="32"/>
    </location>
</feature>
<feature type="compositionally biased region" description="Polar residues" evidence="3">
    <location>
        <begin position="429"/>
        <end position="442"/>
    </location>
</feature>
<dbReference type="SMART" id="SM01041">
    <property type="entry name" value="BRO1"/>
    <property type="match status" value="1"/>
</dbReference>
<dbReference type="FunFam" id="1.25.40.280:FF:000005">
    <property type="entry name" value="pH-response regulator protein palC"/>
    <property type="match status" value="1"/>
</dbReference>
<feature type="compositionally biased region" description="Acidic residues" evidence="3">
    <location>
        <begin position="481"/>
        <end position="490"/>
    </location>
</feature>
<feature type="domain" description="BRO1" evidence="4">
    <location>
        <begin position="1"/>
        <end position="510"/>
    </location>
</feature>
<dbReference type="PROSITE" id="PS51180">
    <property type="entry name" value="BRO1"/>
    <property type="match status" value="1"/>
</dbReference>
<dbReference type="InterPro" id="IPR037505">
    <property type="entry name" value="pH-resp_palC"/>
</dbReference>
<name>A0A2J5HGG5_9EURO</name>
<dbReference type="AlphaFoldDB" id="A0A2J5HGG5"/>
<protein>
    <recommendedName>
        <fullName evidence="2">pH-response regulator protein palC</fullName>
    </recommendedName>
</protein>
<dbReference type="Pfam" id="PF03097">
    <property type="entry name" value="BRO1"/>
    <property type="match status" value="1"/>
</dbReference>
<accession>A0A2J5HGG5</accession>
<dbReference type="PANTHER" id="PTHR40463:SF1">
    <property type="entry name" value="PH-RESPONSE REGULATOR PROTEIN PALC"/>
    <property type="match status" value="1"/>
</dbReference>
<dbReference type="Proteomes" id="UP000235023">
    <property type="component" value="Unassembled WGS sequence"/>
</dbReference>
<keyword evidence="6" id="KW-1185">Reference proteome</keyword>
<gene>
    <name evidence="5" type="ORF">BDW42DRAFT_179607</name>
</gene>
<dbReference type="PANTHER" id="PTHR40463">
    <property type="entry name" value="PH-RESPONSE REGULATOR PROTEIN PALC"/>
    <property type="match status" value="1"/>
</dbReference>
<dbReference type="EMBL" id="KZ559630">
    <property type="protein sequence ID" value="PLN76007.1"/>
    <property type="molecule type" value="Genomic_DNA"/>
</dbReference>
<dbReference type="InterPro" id="IPR038499">
    <property type="entry name" value="BRO1_sf"/>
</dbReference>
<comment type="similarity">
    <text evidence="1">Belongs to the palC family.</text>
</comment>
<feature type="compositionally biased region" description="Pro residues" evidence="3">
    <location>
        <begin position="191"/>
        <end position="206"/>
    </location>
</feature>
<dbReference type="OrthoDB" id="10266451at2759"/>
<evidence type="ECO:0000313" key="6">
    <source>
        <dbReference type="Proteomes" id="UP000235023"/>
    </source>
</evidence>
<evidence type="ECO:0000259" key="4">
    <source>
        <dbReference type="PROSITE" id="PS51180"/>
    </source>
</evidence>
<reference evidence="6" key="1">
    <citation type="submission" date="2017-12" db="EMBL/GenBank/DDBJ databases">
        <authorList>
            <consortium name="DOE Joint Genome Institute"/>
            <person name="Mondo S.J."/>
            <person name="Kjaerbolling I."/>
            <person name="Vesth T.C."/>
            <person name="Frisvad J.C."/>
            <person name="Nybo J.L."/>
            <person name="Theobald S."/>
            <person name="Kuo A."/>
            <person name="Bowyer P."/>
            <person name="Matsuda Y."/>
            <person name="Lyhne E.K."/>
            <person name="Kogle M.E."/>
            <person name="Clum A."/>
            <person name="Lipzen A."/>
            <person name="Salamov A."/>
            <person name="Ngan C.Y."/>
            <person name="Daum C."/>
            <person name="Chiniquy J."/>
            <person name="Barry K."/>
            <person name="LaButti K."/>
            <person name="Haridas S."/>
            <person name="Simmons B.A."/>
            <person name="Magnuson J.K."/>
            <person name="Mortensen U.H."/>
            <person name="Larsen T.O."/>
            <person name="Grigoriev I.V."/>
            <person name="Baker S.E."/>
            <person name="Andersen M.R."/>
            <person name="Nordberg H.P."/>
            <person name="Cantor M.N."/>
            <person name="Hua S.X."/>
        </authorList>
    </citation>
    <scope>NUCLEOTIDE SEQUENCE [LARGE SCALE GENOMIC DNA]</scope>
    <source>
        <strain evidence="6">IBT 19404</strain>
    </source>
</reference>
<feature type="compositionally biased region" description="Basic and acidic residues" evidence="3">
    <location>
        <begin position="366"/>
        <end position="383"/>
    </location>
</feature>
<evidence type="ECO:0000256" key="1">
    <source>
        <dbReference type="ARBA" id="ARBA00010997"/>
    </source>
</evidence>
<feature type="compositionally biased region" description="Low complexity" evidence="3">
    <location>
        <begin position="1"/>
        <end position="29"/>
    </location>
</feature>
<proteinExistence type="inferred from homology"/>
<evidence type="ECO:0000256" key="2">
    <source>
        <dbReference type="ARBA" id="ARBA00022193"/>
    </source>
</evidence>
<feature type="region of interest" description="Disordered" evidence="3">
    <location>
        <begin position="188"/>
        <end position="210"/>
    </location>
</feature>
<feature type="region of interest" description="Disordered" evidence="3">
    <location>
        <begin position="429"/>
        <end position="510"/>
    </location>
</feature>